<keyword evidence="9" id="KW-0472">Membrane</keyword>
<keyword evidence="9" id="KW-0812">Transmembrane</keyword>
<feature type="region of interest" description="Disordered" evidence="8">
    <location>
        <begin position="62"/>
        <end position="92"/>
    </location>
</feature>
<keyword evidence="4" id="KW-0732">Signal</keyword>
<evidence type="ECO:0000313" key="11">
    <source>
        <dbReference type="RefSeq" id="XP_027344425.1"/>
    </source>
</evidence>
<feature type="transmembrane region" description="Helical" evidence="9">
    <location>
        <begin position="6"/>
        <end position="26"/>
    </location>
</feature>
<accession>A0A8B8KKT9</accession>
<dbReference type="Proteomes" id="UP000694853">
    <property type="component" value="Unplaced"/>
</dbReference>
<dbReference type="KEGG" id="aprc:113856671"/>
<dbReference type="GeneID" id="113856671"/>
<keyword evidence="3" id="KW-0964">Secreted</keyword>
<gene>
    <name evidence="11" type="primary">LOC113856671</name>
</gene>
<evidence type="ECO:0000256" key="6">
    <source>
        <dbReference type="ARBA" id="ARBA00023180"/>
    </source>
</evidence>
<sequence>MANATVARVSILVVLIILFTSFFMTLQARNLQGHPNIHENAGSTHRLFHKLSFDLSKHLHVQDDDVPHKDGNEHRLTPEGPDPHHNATPPRN</sequence>
<proteinExistence type="inferred from homology"/>
<name>A0A8B8KKT9_ABRPR</name>
<dbReference type="PANTHER" id="PTHR36016">
    <property type="entry name" value="CLAVATA3/ESR (CLE)-RELATED PROTEIN 7"/>
    <property type="match status" value="1"/>
</dbReference>
<evidence type="ECO:0000313" key="10">
    <source>
        <dbReference type="Proteomes" id="UP000694853"/>
    </source>
</evidence>
<dbReference type="RefSeq" id="XP_027344425.1">
    <property type="nucleotide sequence ID" value="XM_027488624.1"/>
</dbReference>
<evidence type="ECO:0000256" key="7">
    <source>
        <dbReference type="ARBA" id="ARBA00023278"/>
    </source>
</evidence>
<keyword evidence="7" id="KW-0379">Hydroxylation</keyword>
<reference evidence="11" key="2">
    <citation type="submission" date="2025-08" db="UniProtKB">
        <authorList>
            <consortium name="RefSeq"/>
        </authorList>
    </citation>
    <scope>IDENTIFICATION</scope>
    <source>
        <tissue evidence="11">Young leaves</tissue>
    </source>
</reference>
<reference evidence="10" key="1">
    <citation type="journal article" date="2019" name="Toxins">
        <title>Detection of Abrin-Like and Prepropulchellin-Like Toxin Genes and Transcripts Using Whole Genome Sequencing and Full-Length Transcript Sequencing of Abrus precatorius.</title>
        <authorList>
            <person name="Hovde B.T."/>
            <person name="Daligault H.E."/>
            <person name="Hanschen E.R."/>
            <person name="Kunde Y.A."/>
            <person name="Johnson M.B."/>
            <person name="Starkenburg S.R."/>
            <person name="Johnson S.L."/>
        </authorList>
    </citation>
    <scope>NUCLEOTIDE SEQUENCE [LARGE SCALE GENOMIC DNA]</scope>
</reference>
<evidence type="ECO:0000256" key="5">
    <source>
        <dbReference type="ARBA" id="ARBA00022782"/>
    </source>
</evidence>
<keyword evidence="6" id="KW-0325">Glycoprotein</keyword>
<feature type="compositionally biased region" description="Basic and acidic residues" evidence="8">
    <location>
        <begin position="62"/>
        <end position="85"/>
    </location>
</feature>
<keyword evidence="9" id="KW-1133">Transmembrane helix</keyword>
<evidence type="ECO:0000256" key="9">
    <source>
        <dbReference type="SAM" id="Phobius"/>
    </source>
</evidence>
<evidence type="ECO:0000256" key="3">
    <source>
        <dbReference type="ARBA" id="ARBA00022525"/>
    </source>
</evidence>
<comment type="subcellular location">
    <subcellularLocation>
        <location evidence="1">Secreted</location>
        <location evidence="1">Extracellular space</location>
    </subcellularLocation>
</comment>
<dbReference type="GO" id="GO:0005576">
    <property type="term" value="C:extracellular region"/>
    <property type="evidence" value="ECO:0007669"/>
    <property type="project" value="UniProtKB-SubCell"/>
</dbReference>
<dbReference type="InterPro" id="IPR039617">
    <property type="entry name" value="CLAVATA3-CLE"/>
</dbReference>
<organism evidence="10 11">
    <name type="scientific">Abrus precatorius</name>
    <name type="common">Indian licorice</name>
    <name type="synonym">Glycine abrus</name>
    <dbReference type="NCBI Taxonomy" id="3816"/>
    <lineage>
        <taxon>Eukaryota</taxon>
        <taxon>Viridiplantae</taxon>
        <taxon>Streptophyta</taxon>
        <taxon>Embryophyta</taxon>
        <taxon>Tracheophyta</taxon>
        <taxon>Spermatophyta</taxon>
        <taxon>Magnoliopsida</taxon>
        <taxon>eudicotyledons</taxon>
        <taxon>Gunneridae</taxon>
        <taxon>Pentapetalae</taxon>
        <taxon>rosids</taxon>
        <taxon>fabids</taxon>
        <taxon>Fabales</taxon>
        <taxon>Fabaceae</taxon>
        <taxon>Papilionoideae</taxon>
        <taxon>50 kb inversion clade</taxon>
        <taxon>NPAAA clade</taxon>
        <taxon>indigoferoid/millettioid clade</taxon>
        <taxon>Abreae</taxon>
        <taxon>Abrus</taxon>
    </lineage>
</organism>
<dbReference type="PANTHER" id="PTHR36016:SF1">
    <property type="entry name" value="CLAVATA3_ESR (CLE)-RELATED PROTEIN 5-RELATED"/>
    <property type="match status" value="1"/>
</dbReference>
<dbReference type="AlphaFoldDB" id="A0A8B8KKT9"/>
<evidence type="ECO:0000256" key="8">
    <source>
        <dbReference type="SAM" id="MobiDB-lite"/>
    </source>
</evidence>
<comment type="similarity">
    <text evidence="2">Belongs to the CLV3/ESR signal peptide family.</text>
</comment>
<dbReference type="GO" id="GO:0030154">
    <property type="term" value="P:cell differentiation"/>
    <property type="evidence" value="ECO:0007669"/>
    <property type="project" value="UniProtKB-KW"/>
</dbReference>
<evidence type="ECO:0000256" key="1">
    <source>
        <dbReference type="ARBA" id="ARBA00004239"/>
    </source>
</evidence>
<keyword evidence="10" id="KW-1185">Reference proteome</keyword>
<protein>
    <submittedName>
        <fullName evidence="11">CLAVATA3/ESR (CLE)-related protein 5-like</fullName>
    </submittedName>
</protein>
<evidence type="ECO:0000256" key="2">
    <source>
        <dbReference type="ARBA" id="ARBA00005416"/>
    </source>
</evidence>
<dbReference type="OrthoDB" id="1426541at2759"/>
<keyword evidence="5" id="KW-0221">Differentiation</keyword>
<evidence type="ECO:0000256" key="4">
    <source>
        <dbReference type="ARBA" id="ARBA00022729"/>
    </source>
</evidence>